<dbReference type="Pfam" id="PF13581">
    <property type="entry name" value="HATPase_c_2"/>
    <property type="match status" value="1"/>
</dbReference>
<dbReference type="InterPro" id="IPR003594">
    <property type="entry name" value="HATPase_dom"/>
</dbReference>
<keyword evidence="4" id="KW-1185">Reference proteome</keyword>
<dbReference type="PANTHER" id="PTHR35526">
    <property type="entry name" value="ANTI-SIGMA-F FACTOR RSBW-RELATED"/>
    <property type="match status" value="1"/>
</dbReference>
<dbReference type="RefSeq" id="WP_097230564.1">
    <property type="nucleotide sequence ID" value="NZ_OCNE01000004.1"/>
</dbReference>
<evidence type="ECO:0000259" key="2">
    <source>
        <dbReference type="Pfam" id="PF13581"/>
    </source>
</evidence>
<proteinExistence type="predicted"/>
<sequence length="177" mass="19139">MGREEVGERWPGAGVTWPQASETLACRGLLRSVLLAASSPASCRAAREAARETLRDWQLEVSADDVVLCTSELVGNAVHHARPVGNSPAPTRDHRLLVSFQVASGHLFVGVADDDSTPPVLPQSDFPLPGALLSERGRGLLLVQVVADAVWWSPRHGGGKSVFCRFDLKDRDKRGKR</sequence>
<dbReference type="EMBL" id="OCNE01000004">
    <property type="protein sequence ID" value="SOD62098.1"/>
    <property type="molecule type" value="Genomic_DNA"/>
</dbReference>
<keyword evidence="3" id="KW-0808">Transferase</keyword>
<dbReference type="InterPro" id="IPR050267">
    <property type="entry name" value="Anti-sigma-factor_SerPK"/>
</dbReference>
<evidence type="ECO:0000313" key="3">
    <source>
        <dbReference type="EMBL" id="SOD62098.1"/>
    </source>
</evidence>
<dbReference type="Proteomes" id="UP000219072">
    <property type="component" value="Unassembled WGS sequence"/>
</dbReference>
<organism evidence="3 4">
    <name type="scientific">Streptomyces zhaozhouensis</name>
    <dbReference type="NCBI Taxonomy" id="1300267"/>
    <lineage>
        <taxon>Bacteria</taxon>
        <taxon>Bacillati</taxon>
        <taxon>Actinomycetota</taxon>
        <taxon>Actinomycetes</taxon>
        <taxon>Kitasatosporales</taxon>
        <taxon>Streptomycetaceae</taxon>
        <taxon>Streptomyces</taxon>
    </lineage>
</organism>
<dbReference type="InterPro" id="IPR036890">
    <property type="entry name" value="HATPase_C_sf"/>
</dbReference>
<evidence type="ECO:0000313" key="4">
    <source>
        <dbReference type="Proteomes" id="UP000219072"/>
    </source>
</evidence>
<keyword evidence="1" id="KW-0723">Serine/threonine-protein kinase</keyword>
<feature type="domain" description="Histidine kinase/HSP90-like ATPase" evidence="2">
    <location>
        <begin position="38"/>
        <end position="161"/>
    </location>
</feature>
<dbReference type="GO" id="GO:0004674">
    <property type="term" value="F:protein serine/threonine kinase activity"/>
    <property type="evidence" value="ECO:0007669"/>
    <property type="project" value="UniProtKB-KW"/>
</dbReference>
<reference evidence="3 4" key="1">
    <citation type="submission" date="2017-09" db="EMBL/GenBank/DDBJ databases">
        <authorList>
            <person name="Ehlers B."/>
            <person name="Leendertz F.H."/>
        </authorList>
    </citation>
    <scope>NUCLEOTIDE SEQUENCE [LARGE SCALE GENOMIC DNA]</scope>
    <source>
        <strain evidence="3 4">CGMCC 4.7095</strain>
    </source>
</reference>
<keyword evidence="3" id="KW-0418">Kinase</keyword>
<gene>
    <name evidence="3" type="ORF">SAMN06297387_104268</name>
</gene>
<protein>
    <submittedName>
        <fullName evidence="3">Anti-sigma regulatory factor (Ser/Thr protein kinase)</fullName>
    </submittedName>
</protein>
<dbReference type="Gene3D" id="3.30.565.10">
    <property type="entry name" value="Histidine kinase-like ATPase, C-terminal domain"/>
    <property type="match status" value="1"/>
</dbReference>
<dbReference type="AlphaFoldDB" id="A0A286DTW1"/>
<name>A0A286DTW1_9ACTN</name>
<dbReference type="OrthoDB" id="3479721at2"/>
<dbReference type="SUPFAM" id="SSF55874">
    <property type="entry name" value="ATPase domain of HSP90 chaperone/DNA topoisomerase II/histidine kinase"/>
    <property type="match status" value="1"/>
</dbReference>
<accession>A0A286DTW1</accession>
<dbReference type="CDD" id="cd16936">
    <property type="entry name" value="HATPase_RsbW-like"/>
    <property type="match status" value="1"/>
</dbReference>
<dbReference type="PANTHER" id="PTHR35526:SF3">
    <property type="entry name" value="ANTI-SIGMA-F FACTOR RSBW"/>
    <property type="match status" value="1"/>
</dbReference>
<evidence type="ECO:0000256" key="1">
    <source>
        <dbReference type="ARBA" id="ARBA00022527"/>
    </source>
</evidence>